<proteinExistence type="predicted"/>
<evidence type="ECO:0000313" key="2">
    <source>
        <dbReference type="Proteomes" id="UP000824881"/>
    </source>
</evidence>
<sequence length="636" mass="70148">MNLEVEHVVHTCIIIDEASGNPIGLSELVTNGDSKVSEFLNHLQVHPKINFRTVTPPEALHNLPPELALLRLDGNTPNKLRRIRADWRLVIDDCSAHYGTTRLSELRDAHIDSDTKLFMVAFCAIKHSAESTLHTNTIEEDTVGRRGHKHPHIHRSPYPSVATSIRSKLNPPSTSALNALLMQSERSTRPDAVYDGRPAGITGPSIAIYHPIFTRFQQRFSQPPSIDDIPETALTDAYAFIVKSAEYYASEPVRRSAIAPVVTPLLGPWAVFREVTLHYGSMSFKPDGHRSVECGVFLRYDPGCQLMLNLIAEVKNGIGLGDRDPIEQAAKAYLIVVTASELGKLRATSCMPAFLLGISGPNITVSGAIYVEGVITERLTDIISLVPVLSSQEPLGHPSARDQLAYRIAHLFICLRECLDQLADEYANMSSLPAADDFMLVPCPHFSSFRADDLDYKLIYRHRLFASRSERAVFFAEAQSPGQLPKDCVVKFASRYCAEAHNIVYTAGAAPRLLYCAFEPTVGKFCVVTEFVEEKESAQLTADGVKTLRDAVNALHAHAFVFGDLRDANVLVDTSGNANLIDFDWSGAEGTVRYPLDLNTTGIDWAPGVRPGAKITREHDVAMLEKLLTTISQIRD</sequence>
<gene>
    <name evidence="1" type="ORF">CCMSSC00406_0007102</name>
</gene>
<organism evidence="1 2">
    <name type="scientific">Pleurotus cornucopiae</name>
    <name type="common">Cornucopia mushroom</name>
    <dbReference type="NCBI Taxonomy" id="5321"/>
    <lineage>
        <taxon>Eukaryota</taxon>
        <taxon>Fungi</taxon>
        <taxon>Dikarya</taxon>
        <taxon>Basidiomycota</taxon>
        <taxon>Agaricomycotina</taxon>
        <taxon>Agaricomycetes</taxon>
        <taxon>Agaricomycetidae</taxon>
        <taxon>Agaricales</taxon>
        <taxon>Pleurotineae</taxon>
        <taxon>Pleurotaceae</taxon>
        <taxon>Pleurotus</taxon>
    </lineage>
</organism>
<evidence type="ECO:0000313" key="1">
    <source>
        <dbReference type="EMBL" id="KAG9220203.1"/>
    </source>
</evidence>
<comment type="caution">
    <text evidence="1">The sequence shown here is derived from an EMBL/GenBank/DDBJ whole genome shotgun (WGS) entry which is preliminary data.</text>
</comment>
<reference evidence="1 2" key="1">
    <citation type="journal article" date="2021" name="Appl. Environ. Microbiol.">
        <title>Genetic linkage and physical mapping for an oyster mushroom Pleurotus cornucopiae and QTL analysis for the trait cap color.</title>
        <authorList>
            <person name="Zhang Y."/>
            <person name="Gao W."/>
            <person name="Sonnenberg A."/>
            <person name="Chen Q."/>
            <person name="Zhang J."/>
            <person name="Huang C."/>
        </authorList>
    </citation>
    <scope>NUCLEOTIDE SEQUENCE [LARGE SCALE GENOMIC DNA]</scope>
    <source>
        <strain evidence="1">CCMSSC00406</strain>
    </source>
</reference>
<keyword evidence="2" id="KW-1185">Reference proteome</keyword>
<accession>A0ACB7IRG4</accession>
<name>A0ACB7IRG4_PLECO</name>
<dbReference type="EMBL" id="WQMT02000008">
    <property type="protein sequence ID" value="KAG9220203.1"/>
    <property type="molecule type" value="Genomic_DNA"/>
</dbReference>
<dbReference type="Proteomes" id="UP000824881">
    <property type="component" value="Unassembled WGS sequence"/>
</dbReference>
<protein>
    <submittedName>
        <fullName evidence="1">Uncharacterized protein</fullName>
    </submittedName>
</protein>